<dbReference type="Pfam" id="PF13228">
    <property type="entry name" value="DUF4037"/>
    <property type="match status" value="1"/>
</dbReference>
<comment type="caution">
    <text evidence="2">The sequence shown here is derived from an EMBL/GenBank/DDBJ whole genome shotgun (WGS) entry which is preliminary data.</text>
</comment>
<reference evidence="2" key="1">
    <citation type="submission" date="2019-08" db="EMBL/GenBank/DDBJ databases">
        <authorList>
            <person name="Kucharzyk K."/>
            <person name="Murdoch R.W."/>
            <person name="Higgins S."/>
            <person name="Loffler F."/>
        </authorList>
    </citation>
    <scope>NUCLEOTIDE SEQUENCE</scope>
</reference>
<organism evidence="2">
    <name type="scientific">bioreactor metagenome</name>
    <dbReference type="NCBI Taxonomy" id="1076179"/>
    <lineage>
        <taxon>unclassified sequences</taxon>
        <taxon>metagenomes</taxon>
        <taxon>ecological metagenomes</taxon>
    </lineage>
</organism>
<dbReference type="AlphaFoldDB" id="A0A644X9E5"/>
<dbReference type="EMBL" id="VSSQ01001987">
    <property type="protein sequence ID" value="MPM12537.1"/>
    <property type="molecule type" value="Genomic_DNA"/>
</dbReference>
<protein>
    <recommendedName>
        <fullName evidence="1">DUF4037 domain-containing protein</fullName>
    </recommendedName>
</protein>
<sequence>MAYDTYKIIDILISNISEMSEVQSIGICGSKRSFPRAGEGDIDIFIYCDIVPSPEKRQAILNQLGNHVQEVKVNIFEEGHWGIGDFVLINGIETWLMYFTVNETVTDVESILSGKYPDKLDNYYYPIGRCAMLKNINILYDKSNFLDNLKKRLSKYPDKLGKILIQYHLDELDDTEDLERAVVRKDVLFYHFAMDIAVDHFLQALFAINKVYFPSRKRTLDFIENFNIKPEGCNEKLLEVIRLGGLSEEIDHSFSIWSNMVNELKKLSNIGEINSPSSL</sequence>
<feature type="domain" description="DUF4037" evidence="1">
    <location>
        <begin position="131"/>
        <end position="217"/>
    </location>
</feature>
<gene>
    <name evidence="2" type="ORF">SDC9_58890</name>
</gene>
<name>A0A644X9E5_9ZZZZ</name>
<accession>A0A644X9E5</accession>
<dbReference type="InterPro" id="IPR025117">
    <property type="entry name" value="DUF4037"/>
</dbReference>
<proteinExistence type="predicted"/>
<evidence type="ECO:0000313" key="2">
    <source>
        <dbReference type="EMBL" id="MPM12537.1"/>
    </source>
</evidence>
<evidence type="ECO:0000259" key="1">
    <source>
        <dbReference type="Pfam" id="PF13228"/>
    </source>
</evidence>